<evidence type="ECO:0000259" key="2">
    <source>
        <dbReference type="Pfam" id="PF13200"/>
    </source>
</evidence>
<reference evidence="3 4" key="1">
    <citation type="submission" date="2017-09" db="EMBL/GenBank/DDBJ databases">
        <title>Depth-based differentiation of microbial function through sediment-hosted aquifers and enrichment of novel symbionts in the deep terrestrial subsurface.</title>
        <authorList>
            <person name="Probst A.J."/>
            <person name="Ladd B."/>
            <person name="Jarett J.K."/>
            <person name="Geller-Mcgrath D.E."/>
            <person name="Sieber C.M."/>
            <person name="Emerson J.B."/>
            <person name="Anantharaman K."/>
            <person name="Thomas B.C."/>
            <person name="Malmstrom R."/>
            <person name="Stieglmeier M."/>
            <person name="Klingl A."/>
            <person name="Woyke T."/>
            <person name="Ryan C.M."/>
            <person name="Banfield J.F."/>
        </authorList>
    </citation>
    <scope>NUCLEOTIDE SEQUENCE [LARGE SCALE GENOMIC DNA]</scope>
    <source>
        <strain evidence="3">CG23_combo_of_CG06-09_8_20_14_all_41_10</strain>
    </source>
</reference>
<evidence type="ECO:0000256" key="1">
    <source>
        <dbReference type="SAM" id="Phobius"/>
    </source>
</evidence>
<keyword evidence="1" id="KW-0812">Transmembrane</keyword>
<feature type="transmembrane region" description="Helical" evidence="1">
    <location>
        <begin position="13"/>
        <end position="33"/>
    </location>
</feature>
<protein>
    <recommendedName>
        <fullName evidence="2">DUF4015 domain-containing protein</fullName>
    </recommendedName>
</protein>
<evidence type="ECO:0000313" key="4">
    <source>
        <dbReference type="Proteomes" id="UP000231408"/>
    </source>
</evidence>
<evidence type="ECO:0000313" key="3">
    <source>
        <dbReference type="EMBL" id="PIP34601.1"/>
    </source>
</evidence>
<feature type="domain" description="DUF4015" evidence="2">
    <location>
        <begin position="80"/>
        <end position="391"/>
    </location>
</feature>
<dbReference type="Pfam" id="PF13200">
    <property type="entry name" value="DUF4015"/>
    <property type="match status" value="1"/>
</dbReference>
<keyword evidence="1" id="KW-0472">Membrane</keyword>
<name>A0A2G9ZNC4_9BACT</name>
<accession>A0A2G9ZNC4</accession>
<dbReference type="Gene3D" id="3.20.20.80">
    <property type="entry name" value="Glycosidases"/>
    <property type="match status" value="1"/>
</dbReference>
<gene>
    <name evidence="3" type="ORF">COX21_01975</name>
</gene>
<dbReference type="EMBL" id="PCSE01000060">
    <property type="protein sequence ID" value="PIP34601.1"/>
    <property type="molecule type" value="Genomic_DNA"/>
</dbReference>
<proteinExistence type="predicted"/>
<dbReference type="AlphaFoldDB" id="A0A2G9ZNC4"/>
<dbReference type="Proteomes" id="UP000231408">
    <property type="component" value="Unassembled WGS sequence"/>
</dbReference>
<sequence>MTIDDWRAQHPKLLSLLILLILVIFFLWLTISLPLTKINKMKIVEANDLTGNISLTTTTASSEIKNAIKKVKVPEKEIHGIYLTAYSASSPTKVDKIIASIKGTAINAVVIDIKDYSGYLSYDSNVALVNELGLKQIKIKDLKGVVDKFQQNNIYTIARMAVFQDPALAAKRPAWAVQNKNTGQNWKDNKGLSWLDPSNPAVWKYHTEIAQEAIGLGFDEINLDYVRFPSDGAISVMVFPKWGNNGTKAEVIKRFFTFFSKELMTEPAYTSVDLFGLTAAVNNDMNIGQVLENATPYFDYVCPMVYPSHYPNGYLGYNNPADYPYEIIFKAVETANERMATGTPPRAKIRPWIQDFDLGATYTAGMIKKEIKAIKDASGFGYLVWDPKNLYTWEAFQ</sequence>
<dbReference type="InterPro" id="IPR017853">
    <property type="entry name" value="GH"/>
</dbReference>
<dbReference type="SUPFAM" id="SSF51445">
    <property type="entry name" value="(Trans)glycosidases"/>
    <property type="match status" value="1"/>
</dbReference>
<keyword evidence="1" id="KW-1133">Transmembrane helix</keyword>
<organism evidence="3 4">
    <name type="scientific">Candidatus Falkowbacteria bacterium CG23_combo_of_CG06-09_8_20_14_all_41_10</name>
    <dbReference type="NCBI Taxonomy" id="1974571"/>
    <lineage>
        <taxon>Bacteria</taxon>
        <taxon>Candidatus Falkowiibacteriota</taxon>
    </lineage>
</organism>
<dbReference type="InterPro" id="IPR025275">
    <property type="entry name" value="DUF4015"/>
</dbReference>
<comment type="caution">
    <text evidence="3">The sequence shown here is derived from an EMBL/GenBank/DDBJ whole genome shotgun (WGS) entry which is preliminary data.</text>
</comment>